<dbReference type="RefSeq" id="WP_148065863.1">
    <property type="nucleotide sequence ID" value="NZ_VRYZ01000010.1"/>
</dbReference>
<sequence length="443" mass="49394">MNNKQTPRPGLPGTPLRRLLLAVGLLCIASPGSLAGDTPEEVAEQLQSSADSAVSDPNQPVEPGSSLDELTRDQDRLDIQSYRNVIADIEKNEGAYSPNVAEHLMSLGSALQQSGEHGEAIAVFKRGVHLSRINDGLYGAEQIPLLQSEIRSHIALGDFAAADERQVYLYRVQLRSLSSGPRRANALMQQAGWQQQAYEMRLGEHGFNRLMNMWDLYRLALNDIIKREGENSPSLLSPLYGMLRAQYLISDYQSESSSGFGSEYDFAERQGQNRFNAYRAQSYKKGLSVIRAIQDIETTLQPDNAAVTANTYLRLADWMMWHGQDDEALDNYRKAFAELAASDDAQTLERELFGVPVALPALEGVEALPPTVATEQGNALLEFSVTENGRLVDLERIDDNDDNDAKVNRLMRQLRKTQFRPRFEAGEPVATNDIVWAYDSNNW</sequence>
<dbReference type="AlphaFoldDB" id="A0A5C8ZP15"/>
<feature type="compositionally biased region" description="Polar residues" evidence="1">
    <location>
        <begin position="45"/>
        <end position="58"/>
    </location>
</feature>
<dbReference type="OrthoDB" id="7052406at2"/>
<evidence type="ECO:0000313" key="3">
    <source>
        <dbReference type="EMBL" id="TXS89111.1"/>
    </source>
</evidence>
<evidence type="ECO:0000256" key="2">
    <source>
        <dbReference type="SAM" id="SignalP"/>
    </source>
</evidence>
<feature type="region of interest" description="Disordered" evidence="1">
    <location>
        <begin position="36"/>
        <end position="74"/>
    </location>
</feature>
<reference evidence="3 4" key="1">
    <citation type="submission" date="2019-08" db="EMBL/GenBank/DDBJ databases">
        <title>Parahaliea maris sp. nov., isolated from the surface seawater.</title>
        <authorList>
            <person name="Liu Y."/>
        </authorList>
    </citation>
    <scope>NUCLEOTIDE SEQUENCE [LARGE SCALE GENOMIC DNA]</scope>
    <source>
        <strain evidence="3 4">S2-26</strain>
    </source>
</reference>
<feature type="chain" id="PRO_5022968748" description="TonB C-terminal domain-containing protein" evidence="2">
    <location>
        <begin position="36"/>
        <end position="443"/>
    </location>
</feature>
<evidence type="ECO:0000313" key="4">
    <source>
        <dbReference type="Proteomes" id="UP000321933"/>
    </source>
</evidence>
<keyword evidence="2" id="KW-0732">Signal</keyword>
<evidence type="ECO:0008006" key="5">
    <source>
        <dbReference type="Google" id="ProtNLM"/>
    </source>
</evidence>
<dbReference type="Gene3D" id="1.25.40.10">
    <property type="entry name" value="Tetratricopeptide repeat domain"/>
    <property type="match status" value="1"/>
</dbReference>
<dbReference type="EMBL" id="VRYZ01000010">
    <property type="protein sequence ID" value="TXS89111.1"/>
    <property type="molecule type" value="Genomic_DNA"/>
</dbReference>
<dbReference type="SUPFAM" id="SSF48452">
    <property type="entry name" value="TPR-like"/>
    <property type="match status" value="1"/>
</dbReference>
<organism evidence="3 4">
    <name type="scientific">Parahaliea aestuarii</name>
    <dbReference type="NCBI Taxonomy" id="1852021"/>
    <lineage>
        <taxon>Bacteria</taxon>
        <taxon>Pseudomonadati</taxon>
        <taxon>Pseudomonadota</taxon>
        <taxon>Gammaproteobacteria</taxon>
        <taxon>Cellvibrionales</taxon>
        <taxon>Halieaceae</taxon>
        <taxon>Parahaliea</taxon>
    </lineage>
</organism>
<name>A0A5C8ZP15_9GAMM</name>
<dbReference type="Proteomes" id="UP000321933">
    <property type="component" value="Unassembled WGS sequence"/>
</dbReference>
<evidence type="ECO:0000256" key="1">
    <source>
        <dbReference type="SAM" id="MobiDB-lite"/>
    </source>
</evidence>
<keyword evidence="4" id="KW-1185">Reference proteome</keyword>
<gene>
    <name evidence="3" type="ORF">FVW59_18480</name>
</gene>
<proteinExistence type="predicted"/>
<protein>
    <recommendedName>
        <fullName evidence="5">TonB C-terminal domain-containing protein</fullName>
    </recommendedName>
</protein>
<comment type="caution">
    <text evidence="3">The sequence shown here is derived from an EMBL/GenBank/DDBJ whole genome shotgun (WGS) entry which is preliminary data.</text>
</comment>
<dbReference type="InterPro" id="IPR011990">
    <property type="entry name" value="TPR-like_helical_dom_sf"/>
</dbReference>
<feature type="signal peptide" evidence="2">
    <location>
        <begin position="1"/>
        <end position="35"/>
    </location>
</feature>
<accession>A0A5C8ZP15</accession>